<comment type="subcellular location">
    <subcellularLocation>
        <location evidence="1">Membrane</location>
    </subcellularLocation>
</comment>
<feature type="compositionally biased region" description="Polar residues" evidence="3">
    <location>
        <begin position="34"/>
        <end position="52"/>
    </location>
</feature>
<evidence type="ECO:0000256" key="3">
    <source>
        <dbReference type="SAM" id="MobiDB-lite"/>
    </source>
</evidence>
<feature type="region of interest" description="Disordered" evidence="3">
    <location>
        <begin position="1"/>
        <end position="78"/>
    </location>
</feature>
<evidence type="ECO:0000313" key="6">
    <source>
        <dbReference type="Proteomes" id="UP001516023"/>
    </source>
</evidence>
<dbReference type="GO" id="GO:0016020">
    <property type="term" value="C:membrane"/>
    <property type="evidence" value="ECO:0007669"/>
    <property type="project" value="UniProtKB-SubCell"/>
</dbReference>
<dbReference type="PANTHER" id="PTHR47666">
    <property type="entry name" value="PROTEIN VASCULAR ASSOCIATED DEATH 1, CHLOROPLASTIC"/>
    <property type="match status" value="1"/>
</dbReference>
<dbReference type="AlphaFoldDB" id="A0ABD3PKB3"/>
<feature type="compositionally biased region" description="Polar residues" evidence="3">
    <location>
        <begin position="596"/>
        <end position="606"/>
    </location>
</feature>
<feature type="compositionally biased region" description="Basic and acidic residues" evidence="3">
    <location>
        <begin position="68"/>
        <end position="78"/>
    </location>
</feature>
<organism evidence="5 6">
    <name type="scientific">Cyclotella cryptica</name>
    <dbReference type="NCBI Taxonomy" id="29204"/>
    <lineage>
        <taxon>Eukaryota</taxon>
        <taxon>Sar</taxon>
        <taxon>Stramenopiles</taxon>
        <taxon>Ochrophyta</taxon>
        <taxon>Bacillariophyta</taxon>
        <taxon>Coscinodiscophyceae</taxon>
        <taxon>Thalassiosirophycidae</taxon>
        <taxon>Stephanodiscales</taxon>
        <taxon>Stephanodiscaceae</taxon>
        <taxon>Cyclotella</taxon>
    </lineage>
</organism>
<feature type="region of interest" description="Disordered" evidence="3">
    <location>
        <begin position="596"/>
        <end position="621"/>
    </location>
</feature>
<accession>A0ABD3PKB3</accession>
<reference evidence="5 6" key="1">
    <citation type="journal article" date="2020" name="G3 (Bethesda)">
        <title>Improved Reference Genome for Cyclotella cryptica CCMP332, a Model for Cell Wall Morphogenesis, Salinity Adaptation, and Lipid Production in Diatoms (Bacillariophyta).</title>
        <authorList>
            <person name="Roberts W.R."/>
            <person name="Downey K.M."/>
            <person name="Ruck E.C."/>
            <person name="Traller J.C."/>
            <person name="Alverson A.J."/>
        </authorList>
    </citation>
    <scope>NUCLEOTIDE SEQUENCE [LARGE SCALE GENOMIC DNA]</scope>
    <source>
        <strain evidence="5 6">CCMP332</strain>
    </source>
</reference>
<proteinExistence type="predicted"/>
<keyword evidence="2" id="KW-0472">Membrane</keyword>
<evidence type="ECO:0000313" key="5">
    <source>
        <dbReference type="EMBL" id="KAL3788457.1"/>
    </source>
</evidence>
<dbReference type="PROSITE" id="PS51778">
    <property type="entry name" value="VAST"/>
    <property type="match status" value="1"/>
</dbReference>
<dbReference type="EMBL" id="JABMIG020000156">
    <property type="protein sequence ID" value="KAL3788457.1"/>
    <property type="molecule type" value="Genomic_DNA"/>
</dbReference>
<feature type="region of interest" description="Disordered" evidence="3">
    <location>
        <begin position="397"/>
        <end position="421"/>
    </location>
</feature>
<dbReference type="PANTHER" id="PTHR47666:SF1">
    <property type="entry name" value="PROTEIN VASCULAR ASSOCIATED DEATH 1, CHLOROPLASTIC"/>
    <property type="match status" value="1"/>
</dbReference>
<evidence type="ECO:0000259" key="4">
    <source>
        <dbReference type="PROSITE" id="PS51778"/>
    </source>
</evidence>
<dbReference type="Proteomes" id="UP001516023">
    <property type="component" value="Unassembled WGS sequence"/>
</dbReference>
<keyword evidence="6" id="KW-1185">Reference proteome</keyword>
<comment type="caution">
    <text evidence="5">The sequence shown here is derived from an EMBL/GenBank/DDBJ whole genome shotgun (WGS) entry which is preliminary data.</text>
</comment>
<protein>
    <recommendedName>
        <fullName evidence="4">VASt domain-containing protein</fullName>
    </recommendedName>
</protein>
<sequence length="1131" mass="126287">MSSSVSTKPIIFTTDDNEVADITSQENDAEDSVSEMSVSRSMTPSSGAQAQDKSYIVDTMEESGGSSKQDDENRDHNQPTRCIKWSKTLSTPPDCPAFTPSAEMSSLRENLHGLAFKISVDRAKILARTGKSCASLIIDIASLHDELSRSILKQYASTLELAVSGTPIEELSENVHLCVTSFGNQIQRLGEEVRGTVALPWTNHVVYLAEKARKDALKMRQKYVRVVNDAESVIKTLRKAKMEKYSRSCSSDLSKDIVPKMMPPRKTTERSDTSSSAISVSDDILNEEGVQWEKTIKDFGKRHGLTKHCEAVIRALEEVRIAEGQYCTLVELENEAVSDAQDAERRGLDAMQHEEEERIMCVLQSLERFIQIGKTSFDRITLDVSIPPLTLSDSSNHKMLPVPSSSSSLFMSPRKRAQSDDGPAIHETRMLDLPDDVALLRDNMKSHIGRQSARLNTLKALSSFNDGLASAIESFAAGLRARLESEGYSEKRGKKFKSSCCGPKKNEGQQVLGKWDELIRTLADYATNAMNLSASIKSGNSKLHEILVSAERELKSLYESEESRWKFLCDAAKGLSKAKLKQKQLLIDLEKAKSRLTTADENSSGDNTDEVAQDERKTSKMTPSMNKAMGKMFSILPGGGDDVMNKVLKPEQRIAILKKNLDEVKLKESKAAESFGRARDVKNQAIATYQSESEIALIKFKADEHCAWSEMQKSLVNVIVAFKAFRDFQQAGMASDDSELTDVQTALFDDLSRWTAITEKRVHEYRARYTPEIVEDGNQLETGFCVQLLLEDSTEIKELSNLLLNDNDAVLYNDGVEVLLSNEEPSLALTDVPVDPVIQKMDPIFSKRLKNVSIESYYSTGWSEETPLYGPWLEKKGSFDVSVSEWEHSKEGFNHIWSGETFPQKRVRVQCLALLASFICVTQTQYCVLDGNDRCITMMTVEMDGIPYSDAFAVEVRWSARRDGENDIIIDAGVHVRFLKSSMFSKQIKSGTLTETKPIHLDLFERIKLALSSDKDNESELEVEVNDEPSLELNPTDMKNERKSSDLLHITGLVQSISGYVLSSRKSVQVFFFGVSFIAVAWALTRDVSSNHSDLAIADLSRKVDKLNSELDEIKSLLSSILLLMKEKQQT</sequence>
<feature type="domain" description="VASt" evidence="4">
    <location>
        <begin position="840"/>
        <end position="1015"/>
    </location>
</feature>
<dbReference type="InterPro" id="IPR031968">
    <property type="entry name" value="VASt"/>
</dbReference>
<name>A0ABD3PKB3_9STRA</name>
<feature type="region of interest" description="Disordered" evidence="3">
    <location>
        <begin position="256"/>
        <end position="278"/>
    </location>
</feature>
<dbReference type="Pfam" id="PF16016">
    <property type="entry name" value="VASt"/>
    <property type="match status" value="1"/>
</dbReference>
<evidence type="ECO:0000256" key="2">
    <source>
        <dbReference type="ARBA" id="ARBA00023136"/>
    </source>
</evidence>
<gene>
    <name evidence="5" type="ORF">HJC23_011409</name>
</gene>
<evidence type="ECO:0000256" key="1">
    <source>
        <dbReference type="ARBA" id="ARBA00004370"/>
    </source>
</evidence>